<dbReference type="EMBL" id="CP136925">
    <property type="protein sequence ID" value="WXA12364.1"/>
    <property type="molecule type" value="Genomic_DNA"/>
</dbReference>
<gene>
    <name evidence="2" type="ORF">R3L15_09540</name>
    <name evidence="1" type="ORF">R3L16_12045</name>
</gene>
<evidence type="ECO:0000313" key="3">
    <source>
        <dbReference type="Proteomes" id="UP001368318"/>
    </source>
</evidence>
<dbReference type="EMBL" id="CP136924">
    <property type="protein sequence ID" value="WXA02474.1"/>
    <property type="molecule type" value="Genomic_DNA"/>
</dbReference>
<dbReference type="AlphaFoldDB" id="A0AAU6P4J6"/>
<proteinExistence type="predicted"/>
<dbReference type="Pfam" id="PF20383">
    <property type="entry name" value="DUF6678"/>
    <property type="match status" value="1"/>
</dbReference>
<reference evidence="2 3" key="1">
    <citation type="submission" date="2023-10" db="EMBL/GenBank/DDBJ databases">
        <title>Culture-based analysis of two novel bacteria associated with mangrove crab gills.</title>
        <authorList>
            <person name="Yang X."/>
            <person name="Garuglieri E."/>
            <person name="Van Goethem M.W."/>
            <person name="Fusi M."/>
            <person name="Marasco R."/>
            <person name="Daffonchio D.G."/>
        </authorList>
    </citation>
    <scope>NUCLEOTIDE SEQUENCE</scope>
    <source>
        <strain evidence="2">UG2-1</strain>
        <strain evidence="1">UG2-2</strain>
        <strain evidence="3">UG2_2</strain>
    </source>
</reference>
<evidence type="ECO:0000313" key="1">
    <source>
        <dbReference type="EMBL" id="WXA02474.1"/>
    </source>
</evidence>
<protein>
    <submittedName>
        <fullName evidence="2">DUF6678 family protein</fullName>
    </submittedName>
</protein>
<organism evidence="2">
    <name type="scientific">Mangrovimonas cancribranchiae</name>
    <dbReference type="NCBI Taxonomy" id="3080055"/>
    <lineage>
        <taxon>Bacteria</taxon>
        <taxon>Pseudomonadati</taxon>
        <taxon>Bacteroidota</taxon>
        <taxon>Flavobacteriia</taxon>
        <taxon>Flavobacteriales</taxon>
        <taxon>Flavobacteriaceae</taxon>
        <taxon>Mangrovimonas</taxon>
    </lineage>
</organism>
<name>A0AAU6P4J6_9FLAO</name>
<dbReference type="KEGG" id="mcaa:R3L15_09540"/>
<dbReference type="InterPro" id="IPR046500">
    <property type="entry name" value="DUF6678"/>
</dbReference>
<evidence type="ECO:0000313" key="2">
    <source>
        <dbReference type="EMBL" id="WXA12364.1"/>
    </source>
</evidence>
<dbReference type="RefSeq" id="WP_338731357.1">
    <property type="nucleotide sequence ID" value="NZ_CP136924.1"/>
</dbReference>
<dbReference type="Proteomes" id="UP001368318">
    <property type="component" value="Chromosome"/>
</dbReference>
<accession>A0AAU6P4J6</accession>
<keyword evidence="3" id="KW-1185">Reference proteome</keyword>
<sequence>MTLTEKSIEKIIRESNFSSFMNNSKWEKLLEILIEKFDSLLIRYKLIGREKILETEFNIVDFSPFFIEPILYKEIEWIEFPQKMIMINNKRVSRQTIFEHHQNISEIENLINKIGVFDLEKDNGTLRLYGYK</sequence>